<sequence length="485" mass="54097">MTTSWEPNARQLRSFYQLIANHFLIVITLPLVTTIIIAIWPGADKILVLPLAIRPVHLFLATFVPTATITVYLILRPRDVYLVNYACFRPDSNWRMPLASYIEHARLMHFNDKHISQFVARVLERSGFGNETSVPPSFHYMLPLFGLDKTRLEAEQVIFRTIDDLLSKTCISPHAIDMLIVNCSIFNPTPSLADMIVRRYRLRGDIHSIQLSGMGCSAGLIAVGLATSLLQTAPFGAHALVVSTELFTGGYYKGSKLAMHMTNILFRTGGAAVLLSTSKAKARFQLMHVVRTSTSAQDNAYKSVIYEEDEEGNRGVNLSKDIMAIAGKALKANITTIGPLVLPASEKLSYFLSLIARKMLSGRTTLYIPDFRLAFDHFCIHAGGRAVIDAVQSSLNLSDEHVEPSRMTLHRFGNTSSSTLWYELAYSEAKGRIKKGGRVWMIGFGSGYKCISAVWKCIKPVQDVDRAWENCINRYPVHIPKGKKV</sequence>
<evidence type="ECO:0000313" key="2">
    <source>
        <dbReference type="Proteomes" id="UP001732700"/>
    </source>
</evidence>
<evidence type="ECO:0000313" key="1">
    <source>
        <dbReference type="EnsemblPlants" id="AVESA.00010b.r2.7DG1395220.1.CDS.1"/>
    </source>
</evidence>
<accession>A0ACD6AJA7</accession>
<protein>
    <submittedName>
        <fullName evidence="1">Uncharacterized protein</fullName>
    </submittedName>
</protein>
<reference evidence="1" key="2">
    <citation type="submission" date="2025-09" db="UniProtKB">
        <authorList>
            <consortium name="EnsemblPlants"/>
        </authorList>
    </citation>
    <scope>IDENTIFICATION</scope>
</reference>
<organism evidence="1 2">
    <name type="scientific">Avena sativa</name>
    <name type="common">Oat</name>
    <dbReference type="NCBI Taxonomy" id="4498"/>
    <lineage>
        <taxon>Eukaryota</taxon>
        <taxon>Viridiplantae</taxon>
        <taxon>Streptophyta</taxon>
        <taxon>Embryophyta</taxon>
        <taxon>Tracheophyta</taxon>
        <taxon>Spermatophyta</taxon>
        <taxon>Magnoliopsida</taxon>
        <taxon>Liliopsida</taxon>
        <taxon>Poales</taxon>
        <taxon>Poaceae</taxon>
        <taxon>BOP clade</taxon>
        <taxon>Pooideae</taxon>
        <taxon>Poodae</taxon>
        <taxon>Poeae</taxon>
        <taxon>Poeae Chloroplast Group 1 (Aveneae type)</taxon>
        <taxon>Aveninae</taxon>
        <taxon>Avena</taxon>
    </lineage>
</organism>
<keyword evidence="2" id="KW-1185">Reference proteome</keyword>
<dbReference type="Proteomes" id="UP001732700">
    <property type="component" value="Chromosome 7D"/>
</dbReference>
<reference evidence="1" key="1">
    <citation type="submission" date="2021-05" db="EMBL/GenBank/DDBJ databases">
        <authorList>
            <person name="Scholz U."/>
            <person name="Mascher M."/>
            <person name="Fiebig A."/>
        </authorList>
    </citation>
    <scope>NUCLEOTIDE SEQUENCE [LARGE SCALE GENOMIC DNA]</scope>
</reference>
<name>A0ACD6AJA7_AVESA</name>
<dbReference type="EnsemblPlants" id="AVESA.00010b.r2.7DG1395220.1">
    <property type="protein sequence ID" value="AVESA.00010b.r2.7DG1395220.1.CDS.1"/>
    <property type="gene ID" value="AVESA.00010b.r2.7DG1395220"/>
</dbReference>
<proteinExistence type="predicted"/>